<dbReference type="EMBL" id="JANBPK010001501">
    <property type="protein sequence ID" value="KAJ2922274.1"/>
    <property type="molecule type" value="Genomic_DNA"/>
</dbReference>
<gene>
    <name evidence="1" type="ORF">H1R20_g14825</name>
</gene>
<accession>A0A9W8IX06</accession>
<feature type="non-terminal residue" evidence="1">
    <location>
        <position position="376"/>
    </location>
</feature>
<reference evidence="1" key="1">
    <citation type="submission" date="2022-06" db="EMBL/GenBank/DDBJ databases">
        <title>Genome Sequence of Candolleomyces eurysporus.</title>
        <authorList>
            <person name="Buettner E."/>
        </authorList>
    </citation>
    <scope>NUCLEOTIDE SEQUENCE</scope>
    <source>
        <strain evidence="1">VTCC 930004</strain>
    </source>
</reference>
<dbReference type="OrthoDB" id="3261928at2759"/>
<keyword evidence="2" id="KW-1185">Reference proteome</keyword>
<proteinExistence type="predicted"/>
<organism evidence="1 2">
    <name type="scientific">Candolleomyces eurysporus</name>
    <dbReference type="NCBI Taxonomy" id="2828524"/>
    <lineage>
        <taxon>Eukaryota</taxon>
        <taxon>Fungi</taxon>
        <taxon>Dikarya</taxon>
        <taxon>Basidiomycota</taxon>
        <taxon>Agaricomycotina</taxon>
        <taxon>Agaricomycetes</taxon>
        <taxon>Agaricomycetidae</taxon>
        <taxon>Agaricales</taxon>
        <taxon>Agaricineae</taxon>
        <taxon>Psathyrellaceae</taxon>
        <taxon>Candolleomyces</taxon>
    </lineage>
</organism>
<sequence>MPSVERTMSDIVLNPPFTQAPLTDLVFVSKVTGLPICHPSDFWLKHPGWIDHVAQPPHYYVSNKEIEEALGIWGPLTGIQQEPRPVQAEPQPCSTGSPLNCNYELDQVMAQISPTPVPAADAITALQPSEGEVGVGSFVGSMDELYVIWAVFNHPPPLIPGTKQPKKLVSTVKVFMVNINTSNHVDAHSLSHAFSPGTVSGPAFKFYWTGSSRGKTNAASILTNEDFNINKAALFRKKQKPEVSMEFSATELEAFRIQEPAVQAIANAPASLDKNQELAYGTHVPQVLSFNTSLQMHGLYILELKKKWVCQQHLGEHGKVGHCYLSSDRKHIQLNLYRLQAWAAAWAAGDATKHEPPNVEAFDGERAAIAPVKPQG</sequence>
<protein>
    <submittedName>
        <fullName evidence="1">Uncharacterized protein</fullName>
    </submittedName>
</protein>
<comment type="caution">
    <text evidence="1">The sequence shown here is derived from an EMBL/GenBank/DDBJ whole genome shotgun (WGS) entry which is preliminary data.</text>
</comment>
<dbReference type="Proteomes" id="UP001140091">
    <property type="component" value="Unassembled WGS sequence"/>
</dbReference>
<dbReference type="AlphaFoldDB" id="A0A9W8IX06"/>
<name>A0A9W8IX06_9AGAR</name>
<evidence type="ECO:0000313" key="2">
    <source>
        <dbReference type="Proteomes" id="UP001140091"/>
    </source>
</evidence>
<evidence type="ECO:0000313" key="1">
    <source>
        <dbReference type="EMBL" id="KAJ2922274.1"/>
    </source>
</evidence>